<feature type="domain" description="Peptidase S8/S53" evidence="9">
    <location>
        <begin position="47"/>
        <end position="299"/>
    </location>
</feature>
<dbReference type="InterPro" id="IPR050131">
    <property type="entry name" value="Peptidase_S8_subtilisin-like"/>
</dbReference>
<evidence type="ECO:0000256" key="5">
    <source>
        <dbReference type="PROSITE-ProRule" id="PRU01240"/>
    </source>
</evidence>
<feature type="transmembrane region" description="Helical" evidence="7">
    <location>
        <begin position="364"/>
        <end position="386"/>
    </location>
</feature>
<keyword evidence="7" id="KW-0472">Membrane</keyword>
<dbReference type="Pfam" id="PF00082">
    <property type="entry name" value="Peptidase_S8"/>
    <property type="match status" value="1"/>
</dbReference>
<evidence type="ECO:0000256" key="7">
    <source>
        <dbReference type="SAM" id="Phobius"/>
    </source>
</evidence>
<feature type="signal peptide" evidence="8">
    <location>
        <begin position="1"/>
        <end position="23"/>
    </location>
</feature>
<feature type="active site" description="Charge relay system" evidence="5">
    <location>
        <position position="250"/>
    </location>
</feature>
<reference evidence="10 11" key="1">
    <citation type="submission" date="2023-05" db="EMBL/GenBank/DDBJ databases">
        <title>Streptantibioticus silvisoli sp. nov., acidotolerant actinomycetes 1 from pine litter.</title>
        <authorList>
            <person name="Swiecimska M."/>
            <person name="Golinska P."/>
            <person name="Sangal V."/>
            <person name="Wachnowicz B."/>
            <person name="Goodfellow M."/>
        </authorList>
    </citation>
    <scope>NUCLEOTIDE SEQUENCE [LARGE SCALE GENOMIC DNA]</scope>
    <source>
        <strain evidence="10 11">DSM 42109</strain>
    </source>
</reference>
<keyword evidence="11" id="KW-1185">Reference proteome</keyword>
<sequence length="394" mass="40256">MAVLAGVGAWTVCLSALTPSAVAQDAQSQQWYLKAMQAEKMWEVSTGKGVKVAVVDSGIDSSTPSLKGQVLPGKDVSRLPGSTETDKTGHGTTMAELIAGTGKSGSLKGLAPDAKIIPIRVSLKGTDGKTSWDPIIAGVRAAADTDAQIISMSIGNVAPDPHLLDAVKYAAKKGKLLLASAGNDGAKRNEPNYPAGYAYAAGVAATDESGKVADFSNTASRPDMAAPGVNIPSWCTETREDYCSGRNGTSAAAALASASAALLWSKHPDWTANQVLRVLLKTAGLQGKNVKPSKYIGYGSVRPRINLLEGEGDPGDPEISPLTNKKLGPPAKKSSDSSESGNADGAPDKVKVADSASDDDEGSAVLPVIGVGAGVVVLAGGGFAFARMRRKSGT</sequence>
<protein>
    <submittedName>
        <fullName evidence="10">S8 family serine peptidase</fullName>
    </submittedName>
</protein>
<keyword evidence="2 5" id="KW-0645">Protease</keyword>
<comment type="caution">
    <text evidence="10">The sequence shown here is derived from an EMBL/GenBank/DDBJ whole genome shotgun (WGS) entry which is preliminary data.</text>
</comment>
<keyword evidence="7" id="KW-0812">Transmembrane</keyword>
<dbReference type="EMBL" id="JANCPR020000009">
    <property type="protein sequence ID" value="MDJ1132638.1"/>
    <property type="molecule type" value="Genomic_DNA"/>
</dbReference>
<dbReference type="PANTHER" id="PTHR43806:SF11">
    <property type="entry name" value="CEREVISIN-RELATED"/>
    <property type="match status" value="1"/>
</dbReference>
<comment type="similarity">
    <text evidence="1 5">Belongs to the peptidase S8 family.</text>
</comment>
<evidence type="ECO:0000313" key="11">
    <source>
        <dbReference type="Proteomes" id="UP001214441"/>
    </source>
</evidence>
<organism evidence="10 11">
    <name type="scientific">Streptomyces iconiensis</name>
    <dbReference type="NCBI Taxonomy" id="1384038"/>
    <lineage>
        <taxon>Bacteria</taxon>
        <taxon>Bacillati</taxon>
        <taxon>Actinomycetota</taxon>
        <taxon>Actinomycetes</taxon>
        <taxon>Kitasatosporales</taxon>
        <taxon>Streptomycetaceae</taxon>
        <taxon>Streptomyces</taxon>
    </lineage>
</organism>
<name>A0ABT6ZUA3_9ACTN</name>
<dbReference type="InterPro" id="IPR015500">
    <property type="entry name" value="Peptidase_S8_subtilisin-rel"/>
</dbReference>
<dbReference type="PANTHER" id="PTHR43806">
    <property type="entry name" value="PEPTIDASE S8"/>
    <property type="match status" value="1"/>
</dbReference>
<keyword evidence="7" id="KW-1133">Transmembrane helix</keyword>
<dbReference type="RefSeq" id="WP_274044018.1">
    <property type="nucleotide sequence ID" value="NZ_JANCPR020000009.1"/>
</dbReference>
<evidence type="ECO:0000256" key="8">
    <source>
        <dbReference type="SAM" id="SignalP"/>
    </source>
</evidence>
<dbReference type="PRINTS" id="PR00723">
    <property type="entry name" value="SUBTILISIN"/>
</dbReference>
<keyword evidence="4 5" id="KW-0720">Serine protease</keyword>
<evidence type="ECO:0000256" key="6">
    <source>
        <dbReference type="SAM" id="MobiDB-lite"/>
    </source>
</evidence>
<feature type="region of interest" description="Disordered" evidence="6">
    <location>
        <begin position="65"/>
        <end position="90"/>
    </location>
</feature>
<proteinExistence type="inferred from homology"/>
<dbReference type="Gene3D" id="3.40.50.200">
    <property type="entry name" value="Peptidase S8/S53 domain"/>
    <property type="match status" value="1"/>
</dbReference>
<dbReference type="SUPFAM" id="SSF52743">
    <property type="entry name" value="Subtilisin-like"/>
    <property type="match status" value="1"/>
</dbReference>
<dbReference type="PROSITE" id="PS51892">
    <property type="entry name" value="SUBTILASE"/>
    <property type="match status" value="1"/>
</dbReference>
<evidence type="ECO:0000256" key="1">
    <source>
        <dbReference type="ARBA" id="ARBA00011073"/>
    </source>
</evidence>
<feature type="chain" id="PRO_5047177543" evidence="8">
    <location>
        <begin position="24"/>
        <end position="394"/>
    </location>
</feature>
<accession>A0ABT6ZUA3</accession>
<evidence type="ECO:0000256" key="3">
    <source>
        <dbReference type="ARBA" id="ARBA00022801"/>
    </source>
</evidence>
<keyword evidence="3 5" id="KW-0378">Hydrolase</keyword>
<evidence type="ECO:0000256" key="2">
    <source>
        <dbReference type="ARBA" id="ARBA00022670"/>
    </source>
</evidence>
<evidence type="ECO:0000256" key="4">
    <source>
        <dbReference type="ARBA" id="ARBA00022825"/>
    </source>
</evidence>
<dbReference type="InterPro" id="IPR000209">
    <property type="entry name" value="Peptidase_S8/S53_dom"/>
</dbReference>
<evidence type="ECO:0000259" key="9">
    <source>
        <dbReference type="Pfam" id="PF00082"/>
    </source>
</evidence>
<feature type="active site" description="Charge relay system" evidence="5">
    <location>
        <position position="56"/>
    </location>
</feature>
<feature type="active site" description="Charge relay system" evidence="5">
    <location>
        <position position="90"/>
    </location>
</feature>
<dbReference type="Proteomes" id="UP001214441">
    <property type="component" value="Unassembled WGS sequence"/>
</dbReference>
<dbReference type="InterPro" id="IPR036852">
    <property type="entry name" value="Peptidase_S8/S53_dom_sf"/>
</dbReference>
<evidence type="ECO:0000313" key="10">
    <source>
        <dbReference type="EMBL" id="MDJ1132638.1"/>
    </source>
</evidence>
<gene>
    <name evidence="10" type="ORF">NMN56_011885</name>
</gene>
<keyword evidence="8" id="KW-0732">Signal</keyword>
<feature type="region of interest" description="Disordered" evidence="6">
    <location>
        <begin position="307"/>
        <end position="363"/>
    </location>
</feature>